<keyword evidence="4" id="KW-1185">Reference proteome</keyword>
<dbReference type="EMBL" id="BLXT01007841">
    <property type="protein sequence ID" value="GFO42973.1"/>
    <property type="molecule type" value="Genomic_DNA"/>
</dbReference>
<evidence type="ECO:0000256" key="2">
    <source>
        <dbReference type="SAM" id="Phobius"/>
    </source>
</evidence>
<feature type="region of interest" description="Disordered" evidence="1">
    <location>
        <begin position="115"/>
        <end position="440"/>
    </location>
</feature>
<dbReference type="AlphaFoldDB" id="A0AAV4DFG9"/>
<protein>
    <submittedName>
        <fullName evidence="3">Uncharacterized protein</fullName>
    </submittedName>
</protein>
<proteinExistence type="predicted"/>
<dbReference type="Proteomes" id="UP000735302">
    <property type="component" value="Unassembled WGS sequence"/>
</dbReference>
<evidence type="ECO:0000313" key="4">
    <source>
        <dbReference type="Proteomes" id="UP000735302"/>
    </source>
</evidence>
<evidence type="ECO:0000313" key="3">
    <source>
        <dbReference type="EMBL" id="GFO42973.1"/>
    </source>
</evidence>
<feature type="compositionally biased region" description="Low complexity" evidence="1">
    <location>
        <begin position="403"/>
        <end position="418"/>
    </location>
</feature>
<sequence>MTKLIVKTCFPFVSVSLSRCPHSATLDSDAYKALLSIGVVAAAALVALILAKCASFIYDRKVARKKERAHVDAESTDLVRARLAVMQFKRYRMGTTDLTSEESALRKTLGIWSYKGGKTQGPLKPPQKKPEPPREPVSPHVGKDARRERAVAEKAEVSNILRVSGDTGPLAASPAKVDSNQTKKESGVPGSVTAKVQSEGAKTKENPPVKNSTKTIDQVQLVSEVNKKVSVKPQPGLVLKLNHSNHNKVGAAPPTEAPASAGEEPPTPGTSRDINSQSSSHETGDSARHTPSSPSTPGKHPGSSRKLFTIVTSSKDHEKRGLKRQESTMSAKAVKRVSAGDTQSMKSEPGVRDTERNPGVVGQQAPPPKRPTTSHLSSRPPPQQKSQSAVGVSLLNSDPGKQAANEKPPAAKVKVKPNTGVGVANNETSKPAVATAGSKS</sequence>
<organism evidence="3 4">
    <name type="scientific">Plakobranchus ocellatus</name>
    <dbReference type="NCBI Taxonomy" id="259542"/>
    <lineage>
        <taxon>Eukaryota</taxon>
        <taxon>Metazoa</taxon>
        <taxon>Spiralia</taxon>
        <taxon>Lophotrochozoa</taxon>
        <taxon>Mollusca</taxon>
        <taxon>Gastropoda</taxon>
        <taxon>Heterobranchia</taxon>
        <taxon>Euthyneura</taxon>
        <taxon>Panpulmonata</taxon>
        <taxon>Sacoglossa</taxon>
        <taxon>Placobranchoidea</taxon>
        <taxon>Plakobranchidae</taxon>
        <taxon>Plakobranchus</taxon>
    </lineage>
</organism>
<evidence type="ECO:0000256" key="1">
    <source>
        <dbReference type="SAM" id="MobiDB-lite"/>
    </source>
</evidence>
<gene>
    <name evidence="3" type="ORF">PoB_006947800</name>
</gene>
<feature type="compositionally biased region" description="Polar residues" evidence="1">
    <location>
        <begin position="209"/>
        <end position="223"/>
    </location>
</feature>
<comment type="caution">
    <text evidence="3">The sequence shown here is derived from an EMBL/GenBank/DDBJ whole genome shotgun (WGS) entry which is preliminary data.</text>
</comment>
<reference evidence="3 4" key="1">
    <citation type="journal article" date="2021" name="Elife">
        <title>Chloroplast acquisition without the gene transfer in kleptoplastic sea slugs, Plakobranchus ocellatus.</title>
        <authorList>
            <person name="Maeda T."/>
            <person name="Takahashi S."/>
            <person name="Yoshida T."/>
            <person name="Shimamura S."/>
            <person name="Takaki Y."/>
            <person name="Nagai Y."/>
            <person name="Toyoda A."/>
            <person name="Suzuki Y."/>
            <person name="Arimoto A."/>
            <person name="Ishii H."/>
            <person name="Satoh N."/>
            <person name="Nishiyama T."/>
            <person name="Hasebe M."/>
            <person name="Maruyama T."/>
            <person name="Minagawa J."/>
            <person name="Obokata J."/>
            <person name="Shigenobu S."/>
        </authorList>
    </citation>
    <scope>NUCLEOTIDE SEQUENCE [LARGE SCALE GENOMIC DNA]</scope>
</reference>
<keyword evidence="2" id="KW-1133">Transmembrane helix</keyword>
<accession>A0AAV4DFG9</accession>
<keyword evidence="2" id="KW-0472">Membrane</keyword>
<feature type="compositionally biased region" description="Basic and acidic residues" evidence="1">
    <location>
        <begin position="141"/>
        <end position="156"/>
    </location>
</feature>
<name>A0AAV4DFG9_9GAST</name>
<feature type="transmembrane region" description="Helical" evidence="2">
    <location>
        <begin position="33"/>
        <end position="58"/>
    </location>
</feature>
<keyword evidence="2" id="KW-0812">Transmembrane</keyword>
<feature type="compositionally biased region" description="Polar residues" evidence="1">
    <location>
        <begin position="269"/>
        <end position="281"/>
    </location>
</feature>
<feature type="compositionally biased region" description="Basic and acidic residues" evidence="1">
    <location>
        <begin position="314"/>
        <end position="326"/>
    </location>
</feature>